<dbReference type="GO" id="GO:0005886">
    <property type="term" value="C:plasma membrane"/>
    <property type="evidence" value="ECO:0007669"/>
    <property type="project" value="UniProtKB-SubCell"/>
</dbReference>
<dbReference type="PANTHER" id="PTHR39087">
    <property type="entry name" value="UPF0104 MEMBRANE PROTEIN MJ1595"/>
    <property type="match status" value="1"/>
</dbReference>
<evidence type="ECO:0000256" key="5">
    <source>
        <dbReference type="ARBA" id="ARBA00022989"/>
    </source>
</evidence>
<feature type="transmembrane region" description="Helical" evidence="7">
    <location>
        <begin position="262"/>
        <end position="281"/>
    </location>
</feature>
<keyword evidence="4 7" id="KW-0812">Transmembrane</keyword>
<evidence type="ECO:0000256" key="2">
    <source>
        <dbReference type="ARBA" id="ARBA00011061"/>
    </source>
</evidence>
<evidence type="ECO:0000256" key="7">
    <source>
        <dbReference type="SAM" id="Phobius"/>
    </source>
</evidence>
<keyword evidence="5 7" id="KW-1133">Transmembrane helix</keyword>
<gene>
    <name evidence="8" type="ordered locus">PH1843</name>
</gene>
<keyword evidence="9" id="KW-1185">Reference proteome</keyword>
<protein>
    <submittedName>
        <fullName evidence="8">Uncharacterized protein</fullName>
    </submittedName>
</protein>
<comment type="similarity">
    <text evidence="2">Belongs to the UPF0104 family.</text>
</comment>
<dbReference type="Pfam" id="PF03706">
    <property type="entry name" value="LPG_synthase_TM"/>
    <property type="match status" value="1"/>
</dbReference>
<feature type="transmembrane region" description="Helical" evidence="7">
    <location>
        <begin position="201"/>
        <end position="225"/>
    </location>
</feature>
<organism evidence="8 9">
    <name type="scientific">Pyrococcus horikoshii (strain ATCC 700860 / DSM 12428 / JCM 9974 / NBRC 100139 / OT-3)</name>
    <dbReference type="NCBI Taxonomy" id="70601"/>
    <lineage>
        <taxon>Archaea</taxon>
        <taxon>Methanobacteriati</taxon>
        <taxon>Methanobacteriota</taxon>
        <taxon>Thermococci</taxon>
        <taxon>Thermococcales</taxon>
        <taxon>Thermococcaceae</taxon>
        <taxon>Pyrococcus</taxon>
    </lineage>
</organism>
<dbReference type="KEGG" id="pho:PH1843"/>
<dbReference type="eggNOG" id="arCOG00903">
    <property type="taxonomic scope" value="Archaea"/>
</dbReference>
<dbReference type="STRING" id="70601.gene:9378847"/>
<evidence type="ECO:0000256" key="3">
    <source>
        <dbReference type="ARBA" id="ARBA00022475"/>
    </source>
</evidence>
<dbReference type="AlphaFoldDB" id="O59513"/>
<dbReference type="InterPro" id="IPR022791">
    <property type="entry name" value="L-PG_synthase/AglD"/>
</dbReference>
<keyword evidence="3" id="KW-1003">Cell membrane</keyword>
<reference evidence="8 9" key="1">
    <citation type="journal article" date="1998" name="DNA Res.">
        <title>Complete sequence and gene organization of the genome of a hyper-thermophilic archaebacterium, Pyrococcus horikoshii OT3.</title>
        <authorList>
            <person name="Kawarabayasi Y."/>
            <person name="Sawada M."/>
            <person name="Horikawa H."/>
            <person name="Haikawa Y."/>
            <person name="Hino Y."/>
            <person name="Yamamoto S."/>
            <person name="Sekine M."/>
            <person name="Baba S."/>
            <person name="Kosugi H."/>
            <person name="Hosoyama A."/>
            <person name="Nagai Y."/>
            <person name="Sakai M."/>
            <person name="Ogura K."/>
            <person name="Otuka R."/>
            <person name="Nakazawa H."/>
            <person name="Takamiya M."/>
            <person name="Ohfuku Y."/>
            <person name="Funahashi T."/>
            <person name="Tanaka T."/>
            <person name="Kudoh Y."/>
            <person name="Yamazaki J."/>
            <person name="Kushida N."/>
            <person name="Oguchi A."/>
            <person name="Aoki K."/>
            <person name="Nakamura Y."/>
            <person name="Robb T.F."/>
            <person name="Horikoshi K."/>
            <person name="Masuchi Y."/>
            <person name="Shizuya H."/>
            <person name="Kikuchi H."/>
        </authorList>
    </citation>
    <scope>NUCLEOTIDE SEQUENCE [LARGE SCALE GENOMIC DNA]</scope>
    <source>
        <strain evidence="9">ATCC 700860 / DSM 12428 / JCM 9974 / NBRC 100139 / OT-3</strain>
    </source>
</reference>
<sequence length="310" mass="34828">MFKMKRSSLRRALSPIAFLISLVYLYKSIDVRELPYVIREANYVPLVISLLLSILTVLLSALRWYLILRRVQKASFKRTLQAFVSGYYLMAILPPTIGHITKVKLVGGDYFLAFSSLLLGIATEVIIILSLGLIFLGFTKLGLFGIGIILTGFIYDKAFHKIMLTFFEILENIGIKKISKVLKNWWQRGYSGWKKAKEDKITFFITFLISLAVIVFQVFGLIFVGKAFSLNILPKKAFYAFLMSVVFASLSGVPSGVGVNELGILIGIGSSTKTALTAFLYKFMFQYQYSIIGALVFYKLLGGWDEDSSS</sequence>
<feature type="transmembrane region" description="Helical" evidence="7">
    <location>
        <begin position="80"/>
        <end position="98"/>
    </location>
</feature>
<evidence type="ECO:0000256" key="6">
    <source>
        <dbReference type="ARBA" id="ARBA00023136"/>
    </source>
</evidence>
<evidence type="ECO:0000313" key="9">
    <source>
        <dbReference type="Proteomes" id="UP000000752"/>
    </source>
</evidence>
<dbReference type="EMBL" id="BA000001">
    <property type="protein sequence ID" value="BAA30964.1"/>
    <property type="molecule type" value="Genomic_DNA"/>
</dbReference>
<comment type="subcellular location">
    <subcellularLocation>
        <location evidence="1">Cell membrane</location>
        <topology evidence="1">Multi-pass membrane protein</topology>
    </subcellularLocation>
</comment>
<feature type="transmembrane region" description="Helical" evidence="7">
    <location>
        <begin position="138"/>
        <end position="155"/>
    </location>
</feature>
<name>O59513_PYRHO</name>
<proteinExistence type="inferred from homology"/>
<feature type="transmembrane region" description="Helical" evidence="7">
    <location>
        <begin position="110"/>
        <end position="131"/>
    </location>
</feature>
<dbReference type="Proteomes" id="UP000000752">
    <property type="component" value="Chromosome"/>
</dbReference>
<evidence type="ECO:0000256" key="4">
    <source>
        <dbReference type="ARBA" id="ARBA00022692"/>
    </source>
</evidence>
<keyword evidence="6 7" id="KW-0472">Membrane</keyword>
<evidence type="ECO:0000256" key="1">
    <source>
        <dbReference type="ARBA" id="ARBA00004651"/>
    </source>
</evidence>
<feature type="transmembrane region" description="Helical" evidence="7">
    <location>
        <begin position="237"/>
        <end position="256"/>
    </location>
</feature>
<dbReference type="EnsemblBacteria" id="BAA30964">
    <property type="protein sequence ID" value="BAA30964"/>
    <property type="gene ID" value="BAA30964"/>
</dbReference>
<dbReference type="PANTHER" id="PTHR39087:SF2">
    <property type="entry name" value="UPF0104 MEMBRANE PROTEIN MJ1595"/>
    <property type="match status" value="1"/>
</dbReference>
<dbReference type="PIR" id="E71196">
    <property type="entry name" value="E71196"/>
</dbReference>
<evidence type="ECO:0000313" key="8">
    <source>
        <dbReference type="EMBL" id="BAA30964.1"/>
    </source>
</evidence>
<accession>O59513</accession>
<feature type="transmembrane region" description="Helical" evidence="7">
    <location>
        <begin position="43"/>
        <end position="68"/>
    </location>
</feature>